<organism evidence="6 7">
    <name type="scientific">Streptomyces fodineus</name>
    <dbReference type="NCBI Taxonomy" id="1904616"/>
    <lineage>
        <taxon>Bacteria</taxon>
        <taxon>Bacillati</taxon>
        <taxon>Actinomycetota</taxon>
        <taxon>Actinomycetes</taxon>
        <taxon>Kitasatosporales</taxon>
        <taxon>Streptomycetaceae</taxon>
        <taxon>Streptomyces</taxon>
    </lineage>
</organism>
<reference evidence="7" key="1">
    <citation type="submission" date="2016-09" db="EMBL/GenBank/DDBJ databases">
        <title>Streptomyces puniciscabiei strain:TW1S1 Genome sequencing and assembly.</title>
        <authorList>
            <person name="Kim M.-K."/>
            <person name="Kim S.B."/>
        </authorList>
    </citation>
    <scope>NUCLEOTIDE SEQUENCE [LARGE SCALE GENOMIC DNA]</scope>
    <source>
        <strain evidence="7">TW1S1</strain>
    </source>
</reference>
<feature type="transmembrane region" description="Helical" evidence="4">
    <location>
        <begin position="54"/>
        <end position="75"/>
    </location>
</feature>
<dbReference type="InterPro" id="IPR011712">
    <property type="entry name" value="Sig_transdc_His_kin_sub3_dim/P"/>
</dbReference>
<evidence type="ECO:0000259" key="5">
    <source>
        <dbReference type="Pfam" id="PF07730"/>
    </source>
</evidence>
<dbReference type="GO" id="GO:0016020">
    <property type="term" value="C:membrane"/>
    <property type="evidence" value="ECO:0007669"/>
    <property type="project" value="InterPro"/>
</dbReference>
<dbReference type="Gene3D" id="1.20.5.1930">
    <property type="match status" value="1"/>
</dbReference>
<evidence type="ECO:0000256" key="1">
    <source>
        <dbReference type="ARBA" id="ARBA00022679"/>
    </source>
</evidence>
<keyword evidence="2 6" id="KW-0418">Kinase</keyword>
<dbReference type="Proteomes" id="UP000094960">
    <property type="component" value="Chromosome"/>
</dbReference>
<feature type="transmembrane region" description="Helical" evidence="4">
    <location>
        <begin position="87"/>
        <end position="106"/>
    </location>
</feature>
<feature type="transmembrane region" description="Helical" evidence="4">
    <location>
        <begin position="25"/>
        <end position="48"/>
    </location>
</feature>
<dbReference type="GO" id="GO:0000155">
    <property type="term" value="F:phosphorelay sensor kinase activity"/>
    <property type="evidence" value="ECO:0007669"/>
    <property type="project" value="InterPro"/>
</dbReference>
<dbReference type="KEGG" id="spun:BFF78_19320"/>
<evidence type="ECO:0000256" key="2">
    <source>
        <dbReference type="ARBA" id="ARBA00022777"/>
    </source>
</evidence>
<evidence type="ECO:0000256" key="3">
    <source>
        <dbReference type="ARBA" id="ARBA00023012"/>
    </source>
</evidence>
<name>A0A1D7YBC5_9ACTN</name>
<gene>
    <name evidence="6" type="ORF">BFF78_19320</name>
</gene>
<dbReference type="PANTHER" id="PTHR24421">
    <property type="entry name" value="NITRATE/NITRITE SENSOR PROTEIN NARX-RELATED"/>
    <property type="match status" value="1"/>
</dbReference>
<dbReference type="AlphaFoldDB" id="A0A1D7YBC5"/>
<evidence type="ECO:0000313" key="7">
    <source>
        <dbReference type="Proteomes" id="UP000094960"/>
    </source>
</evidence>
<protein>
    <submittedName>
        <fullName evidence="6">Histidine kinase</fullName>
    </submittedName>
</protein>
<accession>A0A1D7YBC5</accession>
<dbReference type="GO" id="GO:0046983">
    <property type="term" value="F:protein dimerization activity"/>
    <property type="evidence" value="ECO:0007669"/>
    <property type="project" value="InterPro"/>
</dbReference>
<dbReference type="InterPro" id="IPR050482">
    <property type="entry name" value="Sensor_HK_TwoCompSys"/>
</dbReference>
<evidence type="ECO:0000313" key="6">
    <source>
        <dbReference type="EMBL" id="AOR32927.1"/>
    </source>
</evidence>
<dbReference type="PANTHER" id="PTHR24421:SF63">
    <property type="entry name" value="SENSOR HISTIDINE KINASE DESK"/>
    <property type="match status" value="1"/>
</dbReference>
<keyword evidence="4" id="KW-1133">Transmembrane helix</keyword>
<dbReference type="SUPFAM" id="SSF55874">
    <property type="entry name" value="ATPase domain of HSP90 chaperone/DNA topoisomerase II/histidine kinase"/>
    <property type="match status" value="1"/>
</dbReference>
<dbReference type="InterPro" id="IPR036890">
    <property type="entry name" value="HATPase_C_sf"/>
</dbReference>
<dbReference type="Pfam" id="PF07730">
    <property type="entry name" value="HisKA_3"/>
    <property type="match status" value="1"/>
</dbReference>
<dbReference type="CDD" id="cd16917">
    <property type="entry name" value="HATPase_UhpB-NarQ-NarX-like"/>
    <property type="match status" value="1"/>
</dbReference>
<keyword evidence="3" id="KW-0902">Two-component regulatory system</keyword>
<keyword evidence="4" id="KW-0472">Membrane</keyword>
<dbReference type="RefSeq" id="WP_069779512.1">
    <property type="nucleotide sequence ID" value="NZ_CP017248.1"/>
</dbReference>
<dbReference type="EMBL" id="CP017248">
    <property type="protein sequence ID" value="AOR32927.1"/>
    <property type="molecule type" value="Genomic_DNA"/>
</dbReference>
<feature type="domain" description="Signal transduction histidine kinase subgroup 3 dimerisation and phosphoacceptor" evidence="5">
    <location>
        <begin position="195"/>
        <end position="261"/>
    </location>
</feature>
<proteinExistence type="predicted"/>
<keyword evidence="1" id="KW-0808">Transferase</keyword>
<sequence length="403" mass="43309">MTDAFVDASAASAVTEPHPPVPPPLLARTITLVVVLWYGVVVALNVLWSHASASRLWISIGCVTVLFAVQALLTSSGARRWPARRRWTALATQAVMTYVPFLFFGLDWGSMSGPLAGSCLLLLSGWLPWLLYAAIGAGEVLIAQLAHQNAVMTAYLTASTMIAGVILYGMTRLTDLITEVHRSRAELARMAVAQERLRFARDLHDLLGYSLSAITLQTELIYRLIPSRPEQARAETASVLQIARQALADVRLVARGYRDMSLAAEAASAAEILRAADIRAQVGVDCAGLHPVIDTVLATVLREGVTNVLRHSKAQHCSITAVREGDTVRLTLDNDGVPEQPAVRSKDMSGSGIGNLRHRVEQVGGRLDAAVGPDGRFRLTAQAPVRPIAVADAERQPARSVAA</sequence>
<keyword evidence="4" id="KW-0812">Transmembrane</keyword>
<dbReference type="Gene3D" id="3.30.565.10">
    <property type="entry name" value="Histidine kinase-like ATPase, C-terminal domain"/>
    <property type="match status" value="1"/>
</dbReference>
<keyword evidence="7" id="KW-1185">Reference proteome</keyword>
<evidence type="ECO:0000256" key="4">
    <source>
        <dbReference type="SAM" id="Phobius"/>
    </source>
</evidence>
<feature type="transmembrane region" description="Helical" evidence="4">
    <location>
        <begin position="153"/>
        <end position="171"/>
    </location>
</feature>